<dbReference type="GO" id="GO:0003677">
    <property type="term" value="F:DNA binding"/>
    <property type="evidence" value="ECO:0007669"/>
    <property type="project" value="UniProtKB-KW"/>
</dbReference>
<dbReference type="STRING" id="391625.PPSIR1_06126"/>
<protein>
    <submittedName>
        <fullName evidence="2">DNA-binding protein</fullName>
    </submittedName>
</protein>
<dbReference type="InterPro" id="IPR001387">
    <property type="entry name" value="Cro/C1-type_HTH"/>
</dbReference>
<dbReference type="Proteomes" id="UP000005801">
    <property type="component" value="Unassembled WGS sequence"/>
</dbReference>
<dbReference type="AlphaFoldDB" id="A6G6V0"/>
<dbReference type="InterPro" id="IPR010982">
    <property type="entry name" value="Lambda_DNA-bd_dom_sf"/>
</dbReference>
<dbReference type="Gene3D" id="1.10.260.40">
    <property type="entry name" value="lambda repressor-like DNA-binding domains"/>
    <property type="match status" value="1"/>
</dbReference>
<sequence>MTQEELAERSGLSADTIRRLEHAGFSPSLDTVIKLCTGLDLMVSTLFMSFETGARDEARELIDLALARRPRDLELVTGILRLLFDELSRRTNDENQD</sequence>
<keyword evidence="2" id="KW-0238">DNA-binding</keyword>
<dbReference type="CDD" id="cd00093">
    <property type="entry name" value="HTH_XRE"/>
    <property type="match status" value="1"/>
</dbReference>
<dbReference type="SUPFAM" id="SSF47413">
    <property type="entry name" value="lambda repressor-like DNA-binding domains"/>
    <property type="match status" value="1"/>
</dbReference>
<evidence type="ECO:0000313" key="3">
    <source>
        <dbReference type="Proteomes" id="UP000005801"/>
    </source>
</evidence>
<keyword evidence="3" id="KW-1185">Reference proteome</keyword>
<dbReference type="eggNOG" id="COG1813">
    <property type="taxonomic scope" value="Bacteria"/>
</dbReference>
<evidence type="ECO:0000313" key="2">
    <source>
        <dbReference type="EMBL" id="EDM78403.1"/>
    </source>
</evidence>
<name>A6G6V0_9BACT</name>
<dbReference type="Pfam" id="PF01381">
    <property type="entry name" value="HTH_3"/>
    <property type="match status" value="1"/>
</dbReference>
<dbReference type="PROSITE" id="PS50943">
    <property type="entry name" value="HTH_CROC1"/>
    <property type="match status" value="1"/>
</dbReference>
<gene>
    <name evidence="2" type="ORF">PPSIR1_06126</name>
</gene>
<evidence type="ECO:0000259" key="1">
    <source>
        <dbReference type="PROSITE" id="PS50943"/>
    </source>
</evidence>
<feature type="domain" description="HTH cro/C1-type" evidence="1">
    <location>
        <begin position="1"/>
        <end position="46"/>
    </location>
</feature>
<dbReference type="EMBL" id="ABCS01000031">
    <property type="protein sequence ID" value="EDM78403.1"/>
    <property type="molecule type" value="Genomic_DNA"/>
</dbReference>
<comment type="caution">
    <text evidence="2">The sequence shown here is derived from an EMBL/GenBank/DDBJ whole genome shotgun (WGS) entry which is preliminary data.</text>
</comment>
<accession>A6G6V0</accession>
<reference evidence="2 3" key="1">
    <citation type="submission" date="2007-06" db="EMBL/GenBank/DDBJ databases">
        <authorList>
            <person name="Shimkets L."/>
            <person name="Ferriera S."/>
            <person name="Johnson J."/>
            <person name="Kravitz S."/>
            <person name="Beeson K."/>
            <person name="Sutton G."/>
            <person name="Rogers Y.-H."/>
            <person name="Friedman R."/>
            <person name="Frazier M."/>
            <person name="Venter J.C."/>
        </authorList>
    </citation>
    <scope>NUCLEOTIDE SEQUENCE [LARGE SCALE GENOMIC DNA]</scope>
    <source>
        <strain evidence="2 3">SIR-1</strain>
    </source>
</reference>
<proteinExistence type="predicted"/>
<organism evidence="2 3">
    <name type="scientific">Plesiocystis pacifica SIR-1</name>
    <dbReference type="NCBI Taxonomy" id="391625"/>
    <lineage>
        <taxon>Bacteria</taxon>
        <taxon>Pseudomonadati</taxon>
        <taxon>Myxococcota</taxon>
        <taxon>Polyangia</taxon>
        <taxon>Nannocystales</taxon>
        <taxon>Nannocystaceae</taxon>
        <taxon>Plesiocystis</taxon>
    </lineage>
</organism>